<organism evidence="1 2">
    <name type="scientific">[Roseibacterium] beibuensis</name>
    <dbReference type="NCBI Taxonomy" id="1193142"/>
    <lineage>
        <taxon>Bacteria</taxon>
        <taxon>Pseudomonadati</taxon>
        <taxon>Pseudomonadota</taxon>
        <taxon>Alphaproteobacteria</taxon>
        <taxon>Rhodobacterales</taxon>
        <taxon>Roseobacteraceae</taxon>
        <taxon>Roseicyclus</taxon>
    </lineage>
</organism>
<sequence length="45" mass="5350">MKTRRWMKTILEEAKKAEDVQMTWHRQVRTKRGIAAKPIRLKAAS</sequence>
<comment type="caution">
    <text evidence="1">The sequence shown here is derived from an EMBL/GenBank/DDBJ whole genome shotgun (WGS) entry which is preliminary data.</text>
</comment>
<reference evidence="2" key="1">
    <citation type="journal article" date="2019" name="Int. J. Syst. Evol. Microbiol.">
        <title>The Global Catalogue of Microorganisms (GCM) 10K type strain sequencing project: providing services to taxonomists for standard genome sequencing and annotation.</title>
        <authorList>
            <consortium name="The Broad Institute Genomics Platform"/>
            <consortium name="The Broad Institute Genome Sequencing Center for Infectious Disease"/>
            <person name="Wu L."/>
            <person name="Ma J."/>
        </authorList>
    </citation>
    <scope>NUCLEOTIDE SEQUENCE [LARGE SCALE GENOMIC DNA]</scope>
    <source>
        <strain evidence="2">JCM 18015</strain>
    </source>
</reference>
<name>A0ABP9KTC5_9RHOB</name>
<proteinExistence type="predicted"/>
<dbReference type="RefSeq" id="WP_222188960.1">
    <property type="nucleotide sequence ID" value="NZ_BAABHW010000001.1"/>
</dbReference>
<protein>
    <submittedName>
        <fullName evidence="1">Uncharacterized protein</fullName>
    </submittedName>
</protein>
<evidence type="ECO:0000313" key="2">
    <source>
        <dbReference type="Proteomes" id="UP001499910"/>
    </source>
</evidence>
<keyword evidence="2" id="KW-1185">Reference proteome</keyword>
<accession>A0ABP9KTC5</accession>
<dbReference type="EMBL" id="BAABHW010000001">
    <property type="protein sequence ID" value="GAA5065587.1"/>
    <property type="molecule type" value="Genomic_DNA"/>
</dbReference>
<gene>
    <name evidence="1" type="ORF">GCM10023209_03330</name>
</gene>
<dbReference type="Proteomes" id="UP001499910">
    <property type="component" value="Unassembled WGS sequence"/>
</dbReference>
<evidence type="ECO:0000313" key="1">
    <source>
        <dbReference type="EMBL" id="GAA5065587.1"/>
    </source>
</evidence>